<feature type="transmembrane region" description="Helical" evidence="7">
    <location>
        <begin position="235"/>
        <end position="256"/>
    </location>
</feature>
<evidence type="ECO:0000256" key="5">
    <source>
        <dbReference type="ARBA" id="ARBA00023136"/>
    </source>
</evidence>
<accession>A0ABT5IBG3</accession>
<feature type="transmembrane region" description="Helical" evidence="7">
    <location>
        <begin position="197"/>
        <end position="215"/>
    </location>
</feature>
<dbReference type="Pfam" id="PF04610">
    <property type="entry name" value="TrbL"/>
    <property type="match status" value="1"/>
</dbReference>
<dbReference type="EMBL" id="JAQQKW010000001">
    <property type="protein sequence ID" value="MDC7692801.1"/>
    <property type="molecule type" value="Genomic_DNA"/>
</dbReference>
<organism evidence="8 9">
    <name type="scientific">Asticcacaulis currens</name>
    <dbReference type="NCBI Taxonomy" id="2984210"/>
    <lineage>
        <taxon>Bacteria</taxon>
        <taxon>Pseudomonadati</taxon>
        <taxon>Pseudomonadota</taxon>
        <taxon>Alphaproteobacteria</taxon>
        <taxon>Caulobacterales</taxon>
        <taxon>Caulobacteraceae</taxon>
        <taxon>Asticcacaulis</taxon>
    </lineage>
</organism>
<feature type="transmembrane region" description="Helical" evidence="7">
    <location>
        <begin position="167"/>
        <end position="185"/>
    </location>
</feature>
<proteinExistence type="inferred from homology"/>
<name>A0ABT5IBG3_9CAUL</name>
<sequence length="365" mass="37744">MSFATEIEQTADTLLDSFVTQKSAALASALSPVALVAFSLYIILMGYAAARGELREPLIAPLSKFMRLALVATLALIAGQYQAIAVEGFRGIESGLIQTLSGTTTVGAAIDAFMVPFDELSRLLGQEISENFVPDLVLFATLVVIVVAEILIVGVGLGYYLLAKASLALILALGPAFILCAAFPSTQRFTESWIAQVLNFLLLNVLIVAAFTLVVSLTEQFAQSVLVTFEAGGQVLRDAIALLILCASLTIVMLNLSGIAMGLAGGVGLGGGSIVPALAARTGLALIQKLFGGSGKGGSKSASGSKGEKSSDSSQSPGASASPAAGDSPKAPSAEHGKDAAEPAYKYQHPIVETVHPFWRKGRSK</sequence>
<protein>
    <submittedName>
        <fullName evidence="8">Type IV secretion system protein</fullName>
    </submittedName>
</protein>
<feature type="transmembrane region" description="Helical" evidence="7">
    <location>
        <begin position="136"/>
        <end position="161"/>
    </location>
</feature>
<feature type="transmembrane region" description="Helical" evidence="7">
    <location>
        <begin position="65"/>
        <end position="84"/>
    </location>
</feature>
<evidence type="ECO:0000256" key="2">
    <source>
        <dbReference type="ARBA" id="ARBA00007802"/>
    </source>
</evidence>
<comment type="similarity">
    <text evidence="2">Belongs to the TrbL/VirB6 family.</text>
</comment>
<feature type="transmembrane region" description="Helical" evidence="7">
    <location>
        <begin position="24"/>
        <end position="44"/>
    </location>
</feature>
<evidence type="ECO:0000256" key="4">
    <source>
        <dbReference type="ARBA" id="ARBA00022989"/>
    </source>
</evidence>
<comment type="caution">
    <text evidence="8">The sequence shown here is derived from an EMBL/GenBank/DDBJ whole genome shotgun (WGS) entry which is preliminary data.</text>
</comment>
<evidence type="ECO:0000256" key="1">
    <source>
        <dbReference type="ARBA" id="ARBA00004141"/>
    </source>
</evidence>
<evidence type="ECO:0000313" key="9">
    <source>
        <dbReference type="Proteomes" id="UP001216595"/>
    </source>
</evidence>
<feature type="compositionally biased region" description="Low complexity" evidence="6">
    <location>
        <begin position="312"/>
        <end position="332"/>
    </location>
</feature>
<evidence type="ECO:0000256" key="7">
    <source>
        <dbReference type="SAM" id="Phobius"/>
    </source>
</evidence>
<comment type="subcellular location">
    <subcellularLocation>
        <location evidence="1">Membrane</location>
        <topology evidence="1">Multi-pass membrane protein</topology>
    </subcellularLocation>
</comment>
<dbReference type="InterPro" id="IPR007688">
    <property type="entry name" value="Conjugal_tfr_TrbL/VirB6"/>
</dbReference>
<keyword evidence="5 7" id="KW-0472">Membrane</keyword>
<feature type="region of interest" description="Disordered" evidence="6">
    <location>
        <begin position="293"/>
        <end position="348"/>
    </location>
</feature>
<evidence type="ECO:0000313" key="8">
    <source>
        <dbReference type="EMBL" id="MDC7692801.1"/>
    </source>
</evidence>
<keyword evidence="3 7" id="KW-0812">Transmembrane</keyword>
<reference evidence="8 9" key="1">
    <citation type="submission" date="2023-01" db="EMBL/GenBank/DDBJ databases">
        <title>Novel species of the genus Asticcacaulis isolated from rivers.</title>
        <authorList>
            <person name="Lu H."/>
        </authorList>
    </citation>
    <scope>NUCLEOTIDE SEQUENCE [LARGE SCALE GENOMIC DNA]</scope>
    <source>
        <strain evidence="8 9">DXS10W</strain>
    </source>
</reference>
<keyword evidence="4 7" id="KW-1133">Transmembrane helix</keyword>
<dbReference type="RefSeq" id="WP_272739587.1">
    <property type="nucleotide sequence ID" value="NZ_JAQQKW010000001.1"/>
</dbReference>
<dbReference type="Proteomes" id="UP001216595">
    <property type="component" value="Unassembled WGS sequence"/>
</dbReference>
<keyword evidence="9" id="KW-1185">Reference proteome</keyword>
<feature type="transmembrane region" description="Helical" evidence="7">
    <location>
        <begin position="96"/>
        <end position="115"/>
    </location>
</feature>
<gene>
    <name evidence="8" type="ORF">PQU94_00755</name>
</gene>
<evidence type="ECO:0000256" key="6">
    <source>
        <dbReference type="SAM" id="MobiDB-lite"/>
    </source>
</evidence>
<evidence type="ECO:0000256" key="3">
    <source>
        <dbReference type="ARBA" id="ARBA00022692"/>
    </source>
</evidence>